<organism evidence="8 9">
    <name type="scientific">Bombardia bombarda</name>
    <dbReference type="NCBI Taxonomy" id="252184"/>
    <lineage>
        <taxon>Eukaryota</taxon>
        <taxon>Fungi</taxon>
        <taxon>Dikarya</taxon>
        <taxon>Ascomycota</taxon>
        <taxon>Pezizomycotina</taxon>
        <taxon>Sordariomycetes</taxon>
        <taxon>Sordariomycetidae</taxon>
        <taxon>Sordariales</taxon>
        <taxon>Lasiosphaeriaceae</taxon>
        <taxon>Bombardia</taxon>
    </lineage>
</organism>
<dbReference type="EMBL" id="JAULSR010000009">
    <property type="protein sequence ID" value="KAK0612312.1"/>
    <property type="molecule type" value="Genomic_DNA"/>
</dbReference>
<comment type="subunit">
    <text evidence="1">Component of the ESCRT-0 complex composed of HSE1 and VPS27.</text>
</comment>
<dbReference type="GO" id="GO:0043130">
    <property type="term" value="F:ubiquitin binding"/>
    <property type="evidence" value="ECO:0007669"/>
    <property type="project" value="InterPro"/>
</dbReference>
<dbReference type="InterPro" id="IPR004152">
    <property type="entry name" value="GAT_dom"/>
</dbReference>
<dbReference type="SUPFAM" id="SSF89009">
    <property type="entry name" value="GAT-like domain"/>
    <property type="match status" value="1"/>
</dbReference>
<reference evidence="8" key="1">
    <citation type="submission" date="2023-06" db="EMBL/GenBank/DDBJ databases">
        <title>Genome-scale phylogeny and comparative genomics of the fungal order Sordariales.</title>
        <authorList>
            <consortium name="Lawrence Berkeley National Laboratory"/>
            <person name="Hensen N."/>
            <person name="Bonometti L."/>
            <person name="Westerberg I."/>
            <person name="Brannstrom I.O."/>
            <person name="Guillou S."/>
            <person name="Cros-Aarteil S."/>
            <person name="Calhoun S."/>
            <person name="Haridas S."/>
            <person name="Kuo A."/>
            <person name="Mondo S."/>
            <person name="Pangilinan J."/>
            <person name="Riley R."/>
            <person name="LaButti K."/>
            <person name="Andreopoulos B."/>
            <person name="Lipzen A."/>
            <person name="Chen C."/>
            <person name="Yanf M."/>
            <person name="Daum C."/>
            <person name="Ng V."/>
            <person name="Clum A."/>
            <person name="Steindorff A."/>
            <person name="Ohm R."/>
            <person name="Martin F."/>
            <person name="Silar P."/>
            <person name="Natvig D."/>
            <person name="Lalanne C."/>
            <person name="Gautier V."/>
            <person name="Ament-velasquez S.L."/>
            <person name="Kruys A."/>
            <person name="Hutchinson M.I."/>
            <person name="Powell A.J."/>
            <person name="Barry K."/>
            <person name="Miller A.N."/>
            <person name="Grigoriev I.V."/>
            <person name="Debuchy R."/>
            <person name="Gladieux P."/>
            <person name="Thoren M.H."/>
            <person name="Johannesson H."/>
        </authorList>
    </citation>
    <scope>NUCLEOTIDE SEQUENCE</scope>
    <source>
        <strain evidence="8">SMH3391-2</strain>
    </source>
</reference>
<dbReference type="InterPro" id="IPR045007">
    <property type="entry name" value="LSB5"/>
</dbReference>
<feature type="compositionally biased region" description="Low complexity" evidence="5">
    <location>
        <begin position="416"/>
        <end position="425"/>
    </location>
</feature>
<dbReference type="InterPro" id="IPR008942">
    <property type="entry name" value="ENTH_VHS"/>
</dbReference>
<feature type="compositionally biased region" description="Polar residues" evidence="5">
    <location>
        <begin position="200"/>
        <end position="214"/>
    </location>
</feature>
<feature type="compositionally biased region" description="Low complexity" evidence="5">
    <location>
        <begin position="381"/>
        <end position="391"/>
    </location>
</feature>
<evidence type="ECO:0000259" key="7">
    <source>
        <dbReference type="PROSITE" id="PS50909"/>
    </source>
</evidence>
<dbReference type="GO" id="GO:0007015">
    <property type="term" value="P:actin filament organization"/>
    <property type="evidence" value="ECO:0007669"/>
    <property type="project" value="InterPro"/>
</dbReference>
<evidence type="ECO:0000256" key="1">
    <source>
        <dbReference type="ARBA" id="ARBA00011446"/>
    </source>
</evidence>
<protein>
    <recommendedName>
        <fullName evidence="10">GAT domain-containing protein</fullName>
    </recommendedName>
</protein>
<dbReference type="CDD" id="cd21383">
    <property type="entry name" value="GAT_GGA_Tom1-like"/>
    <property type="match status" value="1"/>
</dbReference>
<dbReference type="GO" id="GO:0006897">
    <property type="term" value="P:endocytosis"/>
    <property type="evidence" value="ECO:0007669"/>
    <property type="project" value="InterPro"/>
</dbReference>
<evidence type="ECO:0000313" key="8">
    <source>
        <dbReference type="EMBL" id="KAK0612312.1"/>
    </source>
</evidence>
<evidence type="ECO:0000256" key="2">
    <source>
        <dbReference type="ARBA" id="ARBA00022448"/>
    </source>
</evidence>
<dbReference type="GO" id="GO:0030479">
    <property type="term" value="C:actin cortical patch"/>
    <property type="evidence" value="ECO:0007669"/>
    <property type="project" value="TreeGrafter"/>
</dbReference>
<sequence>MMKNFSMNKVLGTIKKKPTIGATGVVAEDSPASVPAPSPNSTPEVIAAFYVKQFCQSGGSHSGDDVTYLPPIVEAAESSPAAAAECARYIRKFLYREYWSRPSHQYNAIMLIRILSDNPGPTFTRNMDKKFVDAAKDLLRSGRDGNVRQMLMETLDSFENAKGYDEGLGLIIEMWKKEKEKAYKAYGGRPHASHQAYQAPGSTAAPNPHSQNYFSRAHSNKTLPNAVELANRLEEARTSAGLLEQVVACTPPSEVLSNDLIREFADRCLSASRSIQGYMTAENPAPDNDTMESLIDTNEQLQQALNHHQRAMLNAKKQLGLGERSNDPSPSPPSVNDHTRPHQTGGPWQPPAVDSASSPQPPRINAPPIPSRKGNGKGKATADMWDTAAAAGPSRSSTGTPRHDEDDPFRDPQPESSASSARRVAGGSGPGSGGGGGGAGGSDDTPRYAYEPFHPGFGSSALQHKDRDGGAPPDPVTPVSDDGMYDENDAYRATPPSKKSEPVYRF</sequence>
<evidence type="ECO:0000259" key="6">
    <source>
        <dbReference type="PROSITE" id="PS50179"/>
    </source>
</evidence>
<evidence type="ECO:0000256" key="3">
    <source>
        <dbReference type="ARBA" id="ARBA00022927"/>
    </source>
</evidence>
<feature type="region of interest" description="Disordered" evidence="5">
    <location>
        <begin position="321"/>
        <end position="506"/>
    </location>
</feature>
<evidence type="ECO:0000313" key="9">
    <source>
        <dbReference type="Proteomes" id="UP001174934"/>
    </source>
</evidence>
<feature type="compositionally biased region" description="Gly residues" evidence="5">
    <location>
        <begin position="426"/>
        <end position="441"/>
    </location>
</feature>
<gene>
    <name evidence="8" type="ORF">B0T17DRAFT_543225</name>
</gene>
<feature type="domain" description="GAT" evidence="7">
    <location>
        <begin position="224"/>
        <end position="313"/>
    </location>
</feature>
<evidence type="ECO:0000256" key="4">
    <source>
        <dbReference type="SAM" id="Coils"/>
    </source>
</evidence>
<dbReference type="PROSITE" id="PS50179">
    <property type="entry name" value="VHS"/>
    <property type="match status" value="1"/>
</dbReference>
<feature type="compositionally biased region" description="Pro residues" evidence="5">
    <location>
        <begin position="359"/>
        <end position="370"/>
    </location>
</feature>
<evidence type="ECO:0000256" key="5">
    <source>
        <dbReference type="SAM" id="MobiDB-lite"/>
    </source>
</evidence>
<proteinExistence type="predicted"/>
<dbReference type="GO" id="GO:0015031">
    <property type="term" value="P:protein transport"/>
    <property type="evidence" value="ECO:0007669"/>
    <property type="project" value="UniProtKB-KW"/>
</dbReference>
<dbReference type="Gene3D" id="1.25.40.90">
    <property type="match status" value="1"/>
</dbReference>
<dbReference type="SUPFAM" id="SSF48464">
    <property type="entry name" value="ENTH/VHS domain"/>
    <property type="match status" value="1"/>
</dbReference>
<dbReference type="GO" id="GO:0007034">
    <property type="term" value="P:vacuolar transport"/>
    <property type="evidence" value="ECO:0007669"/>
    <property type="project" value="UniProtKB-ARBA"/>
</dbReference>
<accession>A0AA39WAN7</accession>
<keyword evidence="3" id="KW-0653">Protein transport</keyword>
<keyword evidence="2" id="KW-0813">Transport</keyword>
<dbReference type="PANTHER" id="PTHR47789">
    <property type="entry name" value="LAS SEVENTEEN-BINDING PROTEIN 5"/>
    <property type="match status" value="1"/>
</dbReference>
<feature type="coiled-coil region" evidence="4">
    <location>
        <begin position="291"/>
        <end position="318"/>
    </location>
</feature>
<dbReference type="PROSITE" id="PS50909">
    <property type="entry name" value="GAT"/>
    <property type="match status" value="1"/>
</dbReference>
<name>A0AA39WAN7_9PEZI</name>
<feature type="compositionally biased region" description="Basic and acidic residues" evidence="5">
    <location>
        <begin position="401"/>
        <end position="413"/>
    </location>
</feature>
<dbReference type="InterPro" id="IPR038425">
    <property type="entry name" value="GAT_sf"/>
</dbReference>
<keyword evidence="9" id="KW-1185">Reference proteome</keyword>
<evidence type="ECO:0008006" key="10">
    <source>
        <dbReference type="Google" id="ProtNLM"/>
    </source>
</evidence>
<keyword evidence="4" id="KW-0175">Coiled coil</keyword>
<feature type="domain" description="VHS" evidence="6">
    <location>
        <begin position="56"/>
        <end position="186"/>
    </location>
</feature>
<dbReference type="InterPro" id="IPR002014">
    <property type="entry name" value="VHS_dom"/>
</dbReference>
<comment type="caution">
    <text evidence="8">The sequence shown here is derived from an EMBL/GenBank/DDBJ whole genome shotgun (WGS) entry which is preliminary data.</text>
</comment>
<dbReference type="Pfam" id="PF03127">
    <property type="entry name" value="GAT"/>
    <property type="match status" value="1"/>
</dbReference>
<dbReference type="GO" id="GO:0051666">
    <property type="term" value="P:actin cortical patch localization"/>
    <property type="evidence" value="ECO:0007669"/>
    <property type="project" value="TreeGrafter"/>
</dbReference>
<dbReference type="Gene3D" id="1.20.58.160">
    <property type="match status" value="1"/>
</dbReference>
<dbReference type="Proteomes" id="UP001174934">
    <property type="component" value="Unassembled WGS sequence"/>
</dbReference>
<dbReference type="PANTHER" id="PTHR47789:SF2">
    <property type="entry name" value="VHS DOMAIN-CONTAINING PROTEIN"/>
    <property type="match status" value="1"/>
</dbReference>
<dbReference type="AlphaFoldDB" id="A0AA39WAN7"/>
<dbReference type="GO" id="GO:0035091">
    <property type="term" value="F:phosphatidylinositol binding"/>
    <property type="evidence" value="ECO:0007669"/>
    <property type="project" value="InterPro"/>
</dbReference>
<feature type="region of interest" description="Disordered" evidence="5">
    <location>
        <begin position="186"/>
        <end position="216"/>
    </location>
</feature>